<dbReference type="EMBL" id="MT144865">
    <property type="protein sequence ID" value="QJI00626.1"/>
    <property type="molecule type" value="Genomic_DNA"/>
</dbReference>
<proteinExistence type="predicted"/>
<evidence type="ECO:0000313" key="2">
    <source>
        <dbReference type="EMBL" id="QJA83993.1"/>
    </source>
</evidence>
<dbReference type="EMBL" id="MT142521">
    <property type="protein sequence ID" value="QJA83993.1"/>
    <property type="molecule type" value="Genomic_DNA"/>
</dbReference>
<sequence length="87" mass="10005">MTRDELMVLVSDEMDMRYTASERWLFSPVPVLLDVLEREGLLDPRPRLLDELRRRAAAIGMQLTPVDRKQERLQADAARALASVRPS</sequence>
<gene>
    <name evidence="2" type="ORF">MM415A00243_0055</name>
    <name evidence="1" type="ORF">MM415B00422_0055</name>
    <name evidence="3" type="ORF">TM448B02010_0006</name>
</gene>
<name>A0A6M3KPH8_9ZZZZ</name>
<dbReference type="EMBL" id="MT141535">
    <property type="protein sequence ID" value="QJA65293.1"/>
    <property type="molecule type" value="Genomic_DNA"/>
</dbReference>
<evidence type="ECO:0000313" key="3">
    <source>
        <dbReference type="EMBL" id="QJI00626.1"/>
    </source>
</evidence>
<dbReference type="AlphaFoldDB" id="A0A6M3KPH8"/>
<protein>
    <submittedName>
        <fullName evidence="2">Uncharacterized protein</fullName>
    </submittedName>
</protein>
<accession>A0A6M3KPH8</accession>
<evidence type="ECO:0000313" key="1">
    <source>
        <dbReference type="EMBL" id="QJA65293.1"/>
    </source>
</evidence>
<organism evidence="2">
    <name type="scientific">viral metagenome</name>
    <dbReference type="NCBI Taxonomy" id="1070528"/>
    <lineage>
        <taxon>unclassified sequences</taxon>
        <taxon>metagenomes</taxon>
        <taxon>organismal metagenomes</taxon>
    </lineage>
</organism>
<reference evidence="2" key="1">
    <citation type="submission" date="2020-03" db="EMBL/GenBank/DDBJ databases">
        <title>The deep terrestrial virosphere.</title>
        <authorList>
            <person name="Holmfeldt K."/>
            <person name="Nilsson E."/>
            <person name="Simone D."/>
            <person name="Lopez-Fernandez M."/>
            <person name="Wu X."/>
            <person name="de Brujin I."/>
            <person name="Lundin D."/>
            <person name="Andersson A."/>
            <person name="Bertilsson S."/>
            <person name="Dopson M."/>
        </authorList>
    </citation>
    <scope>NUCLEOTIDE SEQUENCE</scope>
    <source>
        <strain evidence="2">MM415A00243</strain>
        <strain evidence="1">MM415B00422</strain>
        <strain evidence="3">TM448B02010</strain>
    </source>
</reference>